<reference evidence="2 3" key="1">
    <citation type="journal article" date="2015" name="Genome Biol. Evol.">
        <title>Comparative Genomics of a Bacterivorous Green Alga Reveals Evolutionary Causalities and Consequences of Phago-Mixotrophic Mode of Nutrition.</title>
        <authorList>
            <person name="Burns J.A."/>
            <person name="Paasch A."/>
            <person name="Narechania A."/>
            <person name="Kim E."/>
        </authorList>
    </citation>
    <scope>NUCLEOTIDE SEQUENCE [LARGE SCALE GENOMIC DNA]</scope>
    <source>
        <strain evidence="2 3">PLY_AMNH</strain>
    </source>
</reference>
<evidence type="ECO:0000256" key="1">
    <source>
        <dbReference type="SAM" id="MobiDB-lite"/>
    </source>
</evidence>
<dbReference type="AlphaFoldDB" id="A0AAE0F5E5"/>
<keyword evidence="3" id="KW-1185">Reference proteome</keyword>
<gene>
    <name evidence="2" type="ORF">CYMTET_38265</name>
</gene>
<feature type="compositionally biased region" description="Acidic residues" evidence="1">
    <location>
        <begin position="1"/>
        <end position="10"/>
    </location>
</feature>
<organism evidence="2 3">
    <name type="scientific">Cymbomonas tetramitiformis</name>
    <dbReference type="NCBI Taxonomy" id="36881"/>
    <lineage>
        <taxon>Eukaryota</taxon>
        <taxon>Viridiplantae</taxon>
        <taxon>Chlorophyta</taxon>
        <taxon>Pyramimonadophyceae</taxon>
        <taxon>Pyramimonadales</taxon>
        <taxon>Pyramimonadaceae</taxon>
        <taxon>Cymbomonas</taxon>
    </lineage>
</organism>
<comment type="caution">
    <text evidence="2">The sequence shown here is derived from an EMBL/GenBank/DDBJ whole genome shotgun (WGS) entry which is preliminary data.</text>
</comment>
<feature type="region of interest" description="Disordered" evidence="1">
    <location>
        <begin position="1"/>
        <end position="23"/>
    </location>
</feature>
<accession>A0AAE0F5E5</accession>
<dbReference type="Proteomes" id="UP001190700">
    <property type="component" value="Unassembled WGS sequence"/>
</dbReference>
<proteinExistence type="predicted"/>
<dbReference type="EMBL" id="LGRX02025409">
    <property type="protein sequence ID" value="KAK3252443.1"/>
    <property type="molecule type" value="Genomic_DNA"/>
</dbReference>
<evidence type="ECO:0000313" key="3">
    <source>
        <dbReference type="Proteomes" id="UP001190700"/>
    </source>
</evidence>
<feature type="region of interest" description="Disordered" evidence="1">
    <location>
        <begin position="61"/>
        <end position="80"/>
    </location>
</feature>
<name>A0AAE0F5E5_9CHLO</name>
<evidence type="ECO:0000313" key="2">
    <source>
        <dbReference type="EMBL" id="KAK3252443.1"/>
    </source>
</evidence>
<protein>
    <submittedName>
        <fullName evidence="2">Uncharacterized protein</fullName>
    </submittedName>
</protein>
<sequence>MSDQEGEQSAEENNFGAAEQPAAKSGMEVLLEQQSAMMQLMMKQLETLATRVEVAEETAAKAVSQASGSTQSGDAELEAF</sequence>
<feature type="compositionally biased region" description="Polar residues" evidence="1">
    <location>
        <begin position="64"/>
        <end position="73"/>
    </location>
</feature>